<reference evidence="1 2" key="1">
    <citation type="submission" date="2023-10" db="EMBL/GenBank/DDBJ databases">
        <title>Surface-active antibiotics is a multifunctional adaptation for post-fire microbes.</title>
        <authorList>
            <person name="Liu M.D."/>
            <person name="Du Y."/>
            <person name="Koupaei S.K."/>
            <person name="Kim N.R."/>
            <person name="Zhang W."/>
            <person name="Traxler M.F."/>
        </authorList>
    </citation>
    <scope>NUCLEOTIDE SEQUENCE [LARGE SCALE GENOMIC DNA]</scope>
    <source>
        <strain evidence="1 2">F3</strain>
    </source>
</reference>
<accession>A0ABZ0ED03</accession>
<organism evidence="1 2">
    <name type="scientific">Paraburkholderia kirstenboschensis</name>
    <dbReference type="NCBI Taxonomy" id="1245436"/>
    <lineage>
        <taxon>Bacteria</taxon>
        <taxon>Pseudomonadati</taxon>
        <taxon>Pseudomonadota</taxon>
        <taxon>Betaproteobacteria</taxon>
        <taxon>Burkholderiales</taxon>
        <taxon>Burkholderiaceae</taxon>
        <taxon>Paraburkholderia</taxon>
    </lineage>
</organism>
<sequence>MQMRVLDYLGDVAANAATRFHAEKPFVNGTHVAQRARPIDDSQRFKRVGEKVRKDVAGEVHCADELEERVAPLSNHCDQNRDIGFWQNDDHDRRCVGAFYRKEHTLTSPRLVPSGHNARRHLSLLCYATGNQLLAICSQNQHAAQSRCERPWSN</sequence>
<gene>
    <name evidence="1" type="ORF">RW095_00910</name>
</gene>
<dbReference type="RefSeq" id="WP_317015897.1">
    <property type="nucleotide sequence ID" value="NZ_CP136511.1"/>
</dbReference>
<evidence type="ECO:0000313" key="2">
    <source>
        <dbReference type="Proteomes" id="UP001302652"/>
    </source>
</evidence>
<evidence type="ECO:0000313" key="1">
    <source>
        <dbReference type="EMBL" id="WOD14117.1"/>
    </source>
</evidence>
<keyword evidence="2" id="KW-1185">Reference proteome</keyword>
<name>A0ABZ0ED03_9BURK</name>
<dbReference type="EMBL" id="CP136511">
    <property type="protein sequence ID" value="WOD14117.1"/>
    <property type="molecule type" value="Genomic_DNA"/>
</dbReference>
<protein>
    <submittedName>
        <fullName evidence="1">Uncharacterized protein</fullName>
    </submittedName>
</protein>
<proteinExistence type="predicted"/>
<dbReference type="Proteomes" id="UP001302652">
    <property type="component" value="Chromosome 3"/>
</dbReference>